<protein>
    <submittedName>
        <fullName evidence="1">Uncharacterized protein</fullName>
    </submittedName>
</protein>
<dbReference type="AlphaFoldDB" id="A0A846Z3T5"/>
<reference evidence="1 2" key="1">
    <citation type="submission" date="2020-04" db="EMBL/GenBank/DDBJ databases">
        <title>MicrobeNet Type strains.</title>
        <authorList>
            <person name="Nicholson A.C."/>
        </authorList>
    </citation>
    <scope>NUCLEOTIDE SEQUENCE [LARGE SCALE GENOMIC DNA]</scope>
    <source>
        <strain evidence="1 2">ATCC BAA-277</strain>
    </source>
</reference>
<name>A0A846Z3T5_9ACTN</name>
<comment type="caution">
    <text evidence="1">The sequence shown here is derived from an EMBL/GenBank/DDBJ whole genome shotgun (WGS) entry which is preliminary data.</text>
</comment>
<proteinExistence type="predicted"/>
<sequence>MIRIDGPFYRVSDPAFDLTVVRWEGHDPATLEEADGHIYLPDGTHYAPTFMTVRTIAAIMDRWRTTGECLNGEYFWCSDLIIIRTPGLPAIVEVVRNLVATGDLHDICNPLEPDAPDQ</sequence>
<dbReference type="EMBL" id="JAAXPI010000020">
    <property type="protein sequence ID" value="NKZ05345.1"/>
    <property type="molecule type" value="Genomic_DNA"/>
</dbReference>
<accession>A0A846Z3T5</accession>
<gene>
    <name evidence="1" type="ORF">HGB48_16555</name>
</gene>
<evidence type="ECO:0000313" key="1">
    <source>
        <dbReference type="EMBL" id="NKZ05345.1"/>
    </source>
</evidence>
<dbReference type="Proteomes" id="UP000579250">
    <property type="component" value="Unassembled WGS sequence"/>
</dbReference>
<keyword evidence="2" id="KW-1185">Reference proteome</keyword>
<evidence type="ECO:0000313" key="2">
    <source>
        <dbReference type="Proteomes" id="UP000579250"/>
    </source>
</evidence>
<organism evidence="1 2">
    <name type="scientific">Actinomadura latina</name>
    <dbReference type="NCBI Taxonomy" id="163603"/>
    <lineage>
        <taxon>Bacteria</taxon>
        <taxon>Bacillati</taxon>
        <taxon>Actinomycetota</taxon>
        <taxon>Actinomycetes</taxon>
        <taxon>Streptosporangiales</taxon>
        <taxon>Thermomonosporaceae</taxon>
        <taxon>Actinomadura</taxon>
    </lineage>
</organism>
<dbReference type="RefSeq" id="WP_067628057.1">
    <property type="nucleotide sequence ID" value="NZ_JAAXPI010000020.1"/>
</dbReference>